<feature type="compositionally biased region" description="Basic and acidic residues" evidence="1">
    <location>
        <begin position="202"/>
        <end position="214"/>
    </location>
</feature>
<evidence type="ECO:0000259" key="3">
    <source>
        <dbReference type="PROSITE" id="PS51938"/>
    </source>
</evidence>
<name>A0A232M246_9EURO</name>
<feature type="region of interest" description="Disordered" evidence="1">
    <location>
        <begin position="1"/>
        <end position="53"/>
    </location>
</feature>
<feature type="compositionally biased region" description="Basic and acidic residues" evidence="1">
    <location>
        <begin position="138"/>
        <end position="163"/>
    </location>
</feature>
<feature type="compositionally biased region" description="Low complexity" evidence="1">
    <location>
        <begin position="172"/>
        <end position="190"/>
    </location>
</feature>
<gene>
    <name evidence="4" type="ORF">Egran_01746</name>
</gene>
<evidence type="ECO:0000313" key="4">
    <source>
        <dbReference type="EMBL" id="OXV10495.1"/>
    </source>
</evidence>
<feature type="domain" description="SUZ" evidence="2">
    <location>
        <begin position="90"/>
        <end position="168"/>
    </location>
</feature>
<feature type="compositionally biased region" description="Low complexity" evidence="1">
    <location>
        <begin position="245"/>
        <end position="270"/>
    </location>
</feature>
<dbReference type="PROSITE" id="PS51673">
    <property type="entry name" value="SUZ"/>
    <property type="match status" value="1"/>
</dbReference>
<dbReference type="InterPro" id="IPR024642">
    <property type="entry name" value="SUZ-C"/>
</dbReference>
<protein>
    <submittedName>
        <fullName evidence="4">Uncharacterized protein</fullName>
    </submittedName>
</protein>
<organism evidence="4 5">
    <name type="scientific">Elaphomyces granulatus</name>
    <dbReference type="NCBI Taxonomy" id="519963"/>
    <lineage>
        <taxon>Eukaryota</taxon>
        <taxon>Fungi</taxon>
        <taxon>Dikarya</taxon>
        <taxon>Ascomycota</taxon>
        <taxon>Pezizomycotina</taxon>
        <taxon>Eurotiomycetes</taxon>
        <taxon>Eurotiomycetidae</taxon>
        <taxon>Eurotiales</taxon>
        <taxon>Elaphomycetaceae</taxon>
        <taxon>Elaphomyces</taxon>
    </lineage>
</organism>
<evidence type="ECO:0000259" key="2">
    <source>
        <dbReference type="PROSITE" id="PS51673"/>
    </source>
</evidence>
<dbReference type="AlphaFoldDB" id="A0A232M246"/>
<dbReference type="OrthoDB" id="5422283at2759"/>
<evidence type="ECO:0000256" key="1">
    <source>
        <dbReference type="SAM" id="MobiDB-lite"/>
    </source>
</evidence>
<dbReference type="InterPro" id="IPR024771">
    <property type="entry name" value="SUZ"/>
</dbReference>
<dbReference type="PROSITE" id="PS51938">
    <property type="entry name" value="SUZ_C"/>
    <property type="match status" value="1"/>
</dbReference>
<accession>A0A232M246</accession>
<feature type="compositionally biased region" description="Basic and acidic residues" evidence="1">
    <location>
        <begin position="17"/>
        <end position="31"/>
    </location>
</feature>
<keyword evidence="5" id="KW-1185">Reference proteome</keyword>
<evidence type="ECO:0000313" key="5">
    <source>
        <dbReference type="Proteomes" id="UP000243515"/>
    </source>
</evidence>
<dbReference type="EMBL" id="NPHW01002924">
    <property type="protein sequence ID" value="OXV10495.1"/>
    <property type="molecule type" value="Genomic_DNA"/>
</dbReference>
<feature type="domain" description="SUZ-C" evidence="3">
    <location>
        <begin position="233"/>
        <end position="282"/>
    </location>
</feature>
<reference evidence="4 5" key="1">
    <citation type="journal article" date="2015" name="Environ. Microbiol.">
        <title>Metagenome sequence of Elaphomyces granulatus from sporocarp tissue reveals Ascomycota ectomycorrhizal fingerprints of genome expansion and a Proteobacteria-rich microbiome.</title>
        <authorList>
            <person name="Quandt C.A."/>
            <person name="Kohler A."/>
            <person name="Hesse C.N."/>
            <person name="Sharpton T.J."/>
            <person name="Martin F."/>
            <person name="Spatafora J.W."/>
        </authorList>
    </citation>
    <scope>NUCLEOTIDE SEQUENCE [LARGE SCALE GENOMIC DNA]</scope>
    <source>
        <strain evidence="4 5">OSC145934</strain>
    </source>
</reference>
<sequence length="287" mass="31848">MSTNPALTPDAWDEDWEKAADRPEGEVEPSPRPKKKTTRGTQAQRRAAHAEFNRQLWTEAESEQTFHFLEAKSAVPLRQEFKPAVKVLSRRPQIASRQAPSAEADSAITGLSRLSFSPHERDSFESDEDGNKAPALTLEERQAKALRDLEEKQRKYDEVRERLFGIPSNPVSGASSPGSTTPPSKQSQSAETRGKGRTRCGGLRDRDIKEKRDTSSTLGVSRQLYDPACSAKPNSPDLQKRDRQQQQQGTEQLETEQQVLRQPVRSPRGPDGSGRGGFGFSNRGKGA</sequence>
<dbReference type="Proteomes" id="UP000243515">
    <property type="component" value="Unassembled WGS sequence"/>
</dbReference>
<proteinExistence type="predicted"/>
<feature type="region of interest" description="Disordered" evidence="1">
    <location>
        <begin position="89"/>
        <end position="287"/>
    </location>
</feature>
<comment type="caution">
    <text evidence="4">The sequence shown here is derived from an EMBL/GenBank/DDBJ whole genome shotgun (WGS) entry which is preliminary data.</text>
</comment>
<feature type="compositionally biased region" description="Gly residues" evidence="1">
    <location>
        <begin position="271"/>
        <end position="287"/>
    </location>
</feature>